<evidence type="ECO:0000256" key="1">
    <source>
        <dbReference type="ARBA" id="ARBA00008791"/>
    </source>
</evidence>
<dbReference type="CDD" id="cd00293">
    <property type="entry name" value="USP-like"/>
    <property type="match status" value="1"/>
</dbReference>
<dbReference type="PANTHER" id="PTHR46268">
    <property type="entry name" value="STRESS RESPONSE PROTEIN NHAX"/>
    <property type="match status" value="1"/>
</dbReference>
<dbReference type="InterPro" id="IPR014729">
    <property type="entry name" value="Rossmann-like_a/b/a_fold"/>
</dbReference>
<organism evidence="3 4">
    <name type="scientific">Pseudoglutamicibacter albus DNF00011</name>
    <dbReference type="NCBI Taxonomy" id="1401063"/>
    <lineage>
        <taxon>Bacteria</taxon>
        <taxon>Bacillati</taxon>
        <taxon>Actinomycetota</taxon>
        <taxon>Actinomycetes</taxon>
        <taxon>Micrococcales</taxon>
        <taxon>Micrococcaceae</taxon>
        <taxon>Pseudoglutamicibacter</taxon>
    </lineage>
</organism>
<evidence type="ECO:0000313" key="3">
    <source>
        <dbReference type="EMBL" id="KGF20398.1"/>
    </source>
</evidence>
<dbReference type="Proteomes" id="UP000053528">
    <property type="component" value="Unassembled WGS sequence"/>
</dbReference>
<dbReference type="PANTHER" id="PTHR46268:SF6">
    <property type="entry name" value="UNIVERSAL STRESS PROTEIN UP12"/>
    <property type="match status" value="1"/>
</dbReference>
<dbReference type="InterPro" id="IPR006015">
    <property type="entry name" value="Universal_stress_UspA"/>
</dbReference>
<dbReference type="Pfam" id="PF00582">
    <property type="entry name" value="Usp"/>
    <property type="match status" value="1"/>
</dbReference>
<dbReference type="EMBL" id="JRNH01000015">
    <property type="protein sequence ID" value="KGF20398.1"/>
    <property type="molecule type" value="Genomic_DNA"/>
</dbReference>
<proteinExistence type="inferred from homology"/>
<dbReference type="RefSeq" id="WP_035756037.1">
    <property type="nucleotide sequence ID" value="NZ_JRNH01000015.1"/>
</dbReference>
<dbReference type="PRINTS" id="PR01438">
    <property type="entry name" value="UNVRSLSTRESS"/>
</dbReference>
<dbReference type="InterPro" id="IPR006016">
    <property type="entry name" value="UspA"/>
</dbReference>
<comment type="caution">
    <text evidence="3">The sequence shown here is derived from an EMBL/GenBank/DDBJ whole genome shotgun (WGS) entry which is preliminary data.</text>
</comment>
<dbReference type="SUPFAM" id="SSF52402">
    <property type="entry name" value="Adenine nucleotide alpha hydrolases-like"/>
    <property type="match status" value="1"/>
</dbReference>
<dbReference type="Gene3D" id="3.40.50.620">
    <property type="entry name" value="HUPs"/>
    <property type="match status" value="1"/>
</dbReference>
<comment type="similarity">
    <text evidence="1">Belongs to the universal stress protein A family.</text>
</comment>
<evidence type="ECO:0000259" key="2">
    <source>
        <dbReference type="Pfam" id="PF00582"/>
    </source>
</evidence>
<accession>A0A095YDU4</accession>
<gene>
    <name evidence="3" type="ORF">HMPREF2128_05755</name>
</gene>
<name>A0A095YDU4_9MICC</name>
<reference evidence="3 4" key="1">
    <citation type="submission" date="2014-07" db="EMBL/GenBank/DDBJ databases">
        <authorList>
            <person name="McCorrison J."/>
            <person name="Sanka R."/>
            <person name="Torralba M."/>
            <person name="Gillis M."/>
            <person name="Haft D.H."/>
            <person name="Methe B."/>
            <person name="Sutton G."/>
            <person name="Nelson K.E."/>
        </authorList>
    </citation>
    <scope>NUCLEOTIDE SEQUENCE [LARGE SCALE GENOMIC DNA]</scope>
    <source>
        <strain evidence="3 4">DNF00011</strain>
    </source>
</reference>
<evidence type="ECO:0000313" key="4">
    <source>
        <dbReference type="Proteomes" id="UP000053528"/>
    </source>
</evidence>
<dbReference type="AlphaFoldDB" id="A0A095YDU4"/>
<protein>
    <submittedName>
        <fullName evidence="3">Universal stress protein UspA</fullName>
    </submittedName>
</protein>
<feature type="domain" description="UspA" evidence="2">
    <location>
        <begin position="3"/>
        <end position="139"/>
    </location>
</feature>
<sequence length="143" mass="14878">MGTFIVGVDGSQTAFKAASRAAHVAARTGDTLVVVSAHSKDNTEVVNIGTDTWVLDDADLAGDLARRVADRLLENEPDLKVETAAMFGKPVDALIKAAKEHKADVIFVGNVGTHGLGRVLGSVATGIVHNAPCDVYVVRTSGN</sequence>